<dbReference type="InterPro" id="IPR051916">
    <property type="entry name" value="GPI-anchor_lipid_remodeler"/>
</dbReference>
<sequence>MRSLRKAATSWVIVVSVMVASVLGGGAAGAEHADRASLRVLSFNIHHAEGTDGELDVDRIARVIARSGADVAGLQEVDRHYSERSDWADQARELADRLGFHVVFGANIDEDPPAAGEPRVQYGTAILSRYPIVDWSNTHLERSPDQEQRGLLHAELNIRGERVHVYDTHLAASSQPDRAAQARQIAELVDPARPTVLVGDMNALPGDEELAPLRERFTDVWPVAGEGPGATLPSENPDKRIDHIYVGDEVTPTTARVLTDEPEASDHLPVLAQLEVG</sequence>
<dbReference type="Proteomes" id="UP000317303">
    <property type="component" value="Unassembled WGS sequence"/>
</dbReference>
<gene>
    <name evidence="2" type="ORF">JD82_00132</name>
</gene>
<feature type="domain" description="Endonuclease/exonuclease/phosphatase" evidence="1">
    <location>
        <begin position="41"/>
        <end position="267"/>
    </location>
</feature>
<dbReference type="GO" id="GO:0016020">
    <property type="term" value="C:membrane"/>
    <property type="evidence" value="ECO:0007669"/>
    <property type="project" value="GOC"/>
</dbReference>
<name>A0A660C4Q0_9PSEU</name>
<keyword evidence="2" id="KW-0255">Endonuclease</keyword>
<proteinExistence type="predicted"/>
<evidence type="ECO:0000259" key="1">
    <source>
        <dbReference type="Pfam" id="PF03372"/>
    </source>
</evidence>
<keyword evidence="2" id="KW-0378">Hydrolase</keyword>
<organism evidence="2 3">
    <name type="scientific">Prauserella rugosa</name>
    <dbReference type="NCBI Taxonomy" id="43354"/>
    <lineage>
        <taxon>Bacteria</taxon>
        <taxon>Bacillati</taxon>
        <taxon>Actinomycetota</taxon>
        <taxon>Actinomycetes</taxon>
        <taxon>Pseudonocardiales</taxon>
        <taxon>Pseudonocardiaceae</taxon>
        <taxon>Prauserella</taxon>
    </lineage>
</organism>
<accession>A0A660C4Q0</accession>
<dbReference type="PANTHER" id="PTHR14859:SF15">
    <property type="entry name" value="ENDONUCLEASE_EXONUCLEASE_PHOSPHATASE DOMAIN-CONTAINING PROTEIN"/>
    <property type="match status" value="1"/>
</dbReference>
<dbReference type="InterPro" id="IPR005135">
    <property type="entry name" value="Endo/exonuclease/phosphatase"/>
</dbReference>
<protein>
    <submittedName>
        <fullName evidence="2">Endonuclease/exonuclease/phosphatase family metal-dependent hydrolase</fullName>
    </submittedName>
</protein>
<dbReference type="GO" id="GO:0004527">
    <property type="term" value="F:exonuclease activity"/>
    <property type="evidence" value="ECO:0007669"/>
    <property type="project" value="UniProtKB-KW"/>
</dbReference>
<dbReference type="EMBL" id="VLJV01000001">
    <property type="protein sequence ID" value="TWH18316.1"/>
    <property type="molecule type" value="Genomic_DNA"/>
</dbReference>
<dbReference type="PANTHER" id="PTHR14859">
    <property type="entry name" value="CALCOFLUOR WHITE HYPERSENSITIVE PROTEIN PRECURSOR"/>
    <property type="match status" value="1"/>
</dbReference>
<comment type="caution">
    <text evidence="2">The sequence shown here is derived from an EMBL/GenBank/DDBJ whole genome shotgun (WGS) entry which is preliminary data.</text>
</comment>
<evidence type="ECO:0000313" key="2">
    <source>
        <dbReference type="EMBL" id="TWH18316.1"/>
    </source>
</evidence>
<keyword evidence="2" id="KW-0540">Nuclease</keyword>
<keyword evidence="3" id="KW-1185">Reference proteome</keyword>
<dbReference type="GO" id="GO:0006506">
    <property type="term" value="P:GPI anchor biosynthetic process"/>
    <property type="evidence" value="ECO:0007669"/>
    <property type="project" value="TreeGrafter"/>
</dbReference>
<evidence type="ECO:0000313" key="3">
    <source>
        <dbReference type="Proteomes" id="UP000317303"/>
    </source>
</evidence>
<dbReference type="InterPro" id="IPR036691">
    <property type="entry name" value="Endo/exonu/phosph_ase_sf"/>
</dbReference>
<reference evidence="2 3" key="1">
    <citation type="submission" date="2019-07" db="EMBL/GenBank/DDBJ databases">
        <title>R&amp;d 2014.</title>
        <authorList>
            <person name="Klenk H.-P."/>
        </authorList>
    </citation>
    <scope>NUCLEOTIDE SEQUENCE [LARGE SCALE GENOMIC DNA]</scope>
    <source>
        <strain evidence="2 3">DSM 43194</strain>
    </source>
</reference>
<dbReference type="GO" id="GO:0004519">
    <property type="term" value="F:endonuclease activity"/>
    <property type="evidence" value="ECO:0007669"/>
    <property type="project" value="UniProtKB-KW"/>
</dbReference>
<dbReference type="Pfam" id="PF03372">
    <property type="entry name" value="Exo_endo_phos"/>
    <property type="match status" value="1"/>
</dbReference>
<dbReference type="Gene3D" id="3.60.10.10">
    <property type="entry name" value="Endonuclease/exonuclease/phosphatase"/>
    <property type="match status" value="1"/>
</dbReference>
<dbReference type="SUPFAM" id="SSF56219">
    <property type="entry name" value="DNase I-like"/>
    <property type="match status" value="1"/>
</dbReference>
<keyword evidence="2" id="KW-0269">Exonuclease</keyword>
<dbReference type="AlphaFoldDB" id="A0A660C4Q0"/>